<gene>
    <name evidence="1" type="ORF">X975_13578</name>
</gene>
<proteinExistence type="predicted"/>
<dbReference type="Proteomes" id="UP000054359">
    <property type="component" value="Unassembled WGS sequence"/>
</dbReference>
<protein>
    <submittedName>
        <fullName evidence="1">Uncharacterized protein</fullName>
    </submittedName>
</protein>
<dbReference type="EMBL" id="KK113106">
    <property type="protein sequence ID" value="KFM59354.1"/>
    <property type="molecule type" value="Genomic_DNA"/>
</dbReference>
<dbReference type="AlphaFoldDB" id="A0A087T2L5"/>
<reference evidence="1 2" key="1">
    <citation type="submission" date="2013-11" db="EMBL/GenBank/DDBJ databases">
        <title>Genome sequencing of Stegodyphus mimosarum.</title>
        <authorList>
            <person name="Bechsgaard J."/>
        </authorList>
    </citation>
    <scope>NUCLEOTIDE SEQUENCE [LARGE SCALE GENOMIC DNA]</scope>
</reference>
<feature type="non-terminal residue" evidence="1">
    <location>
        <position position="46"/>
    </location>
</feature>
<keyword evidence="2" id="KW-1185">Reference proteome</keyword>
<sequence length="46" mass="5599">MFLYGQIRFHWGPRTKSVFIQHCRISVSHFHNGFHRWNISPAFQLI</sequence>
<evidence type="ECO:0000313" key="1">
    <source>
        <dbReference type="EMBL" id="KFM59354.1"/>
    </source>
</evidence>
<organism evidence="1 2">
    <name type="scientific">Stegodyphus mimosarum</name>
    <name type="common">African social velvet spider</name>
    <dbReference type="NCBI Taxonomy" id="407821"/>
    <lineage>
        <taxon>Eukaryota</taxon>
        <taxon>Metazoa</taxon>
        <taxon>Ecdysozoa</taxon>
        <taxon>Arthropoda</taxon>
        <taxon>Chelicerata</taxon>
        <taxon>Arachnida</taxon>
        <taxon>Araneae</taxon>
        <taxon>Araneomorphae</taxon>
        <taxon>Entelegynae</taxon>
        <taxon>Eresoidea</taxon>
        <taxon>Eresidae</taxon>
        <taxon>Stegodyphus</taxon>
    </lineage>
</organism>
<evidence type="ECO:0000313" key="2">
    <source>
        <dbReference type="Proteomes" id="UP000054359"/>
    </source>
</evidence>
<name>A0A087T2L5_STEMI</name>
<accession>A0A087T2L5</accession>